<evidence type="ECO:0000313" key="2">
    <source>
        <dbReference type="Proteomes" id="UP000814128"/>
    </source>
</evidence>
<protein>
    <submittedName>
        <fullName evidence="1">Uncharacterized protein</fullName>
    </submittedName>
</protein>
<evidence type="ECO:0000313" key="1">
    <source>
        <dbReference type="EMBL" id="KAI0027012.1"/>
    </source>
</evidence>
<dbReference type="EMBL" id="MU274047">
    <property type="protein sequence ID" value="KAI0027012.1"/>
    <property type="molecule type" value="Genomic_DNA"/>
</dbReference>
<reference evidence="1" key="1">
    <citation type="submission" date="2021-02" db="EMBL/GenBank/DDBJ databases">
        <authorList>
            <consortium name="DOE Joint Genome Institute"/>
            <person name="Ahrendt S."/>
            <person name="Looney B.P."/>
            <person name="Miyauchi S."/>
            <person name="Morin E."/>
            <person name="Drula E."/>
            <person name="Courty P.E."/>
            <person name="Chicoki N."/>
            <person name="Fauchery L."/>
            <person name="Kohler A."/>
            <person name="Kuo A."/>
            <person name="Labutti K."/>
            <person name="Pangilinan J."/>
            <person name="Lipzen A."/>
            <person name="Riley R."/>
            <person name="Andreopoulos W."/>
            <person name="He G."/>
            <person name="Johnson J."/>
            <person name="Barry K.W."/>
            <person name="Grigoriev I.V."/>
            <person name="Nagy L."/>
            <person name="Hibbett D."/>
            <person name="Henrissat B."/>
            <person name="Matheny P.B."/>
            <person name="Labbe J."/>
            <person name="Martin F."/>
        </authorList>
    </citation>
    <scope>NUCLEOTIDE SEQUENCE</scope>
    <source>
        <strain evidence="1">EC-137</strain>
    </source>
</reference>
<proteinExistence type="predicted"/>
<comment type="caution">
    <text evidence="1">The sequence shown here is derived from an EMBL/GenBank/DDBJ whole genome shotgun (WGS) entry which is preliminary data.</text>
</comment>
<keyword evidence="2" id="KW-1185">Reference proteome</keyword>
<gene>
    <name evidence="1" type="ORF">K488DRAFT_74885</name>
</gene>
<sequence length="374" mass="41281">MVPINGERLLTHYTHFHVHHVHEQKTLDDYLICIASKFNEAMVLELCTEVAHQVAMIGSLHDEAALLQAHITELDAQRSELKTELQAILVLGEDRAIALSLTALHKVIKNAISQTPSMTQWNASYVSTTSSFSGTQPAPVRHCPFGGPGTCQVLCRWAIGEKLDCGKAGNIEGLPADEKVIMQLWMCCKITPEHSYTGQHALSTYMAEDRAASHPWQAWVPLKVSPPGTTWTSNQLPSPTLVVPLWPVDLNEKVPMAAMGYVHDFTGAVQPYGTSTHGGPDQMHRLPAAPSIPPMLGAGNPATVSFTMAGQVRYALGHKLRSCKLILLTFSFSPRVKLMGGRVRGNSETRRSGDRQWLEHLYSHWTWREGDTVE</sequence>
<organism evidence="1 2">
    <name type="scientific">Vararia minispora EC-137</name>
    <dbReference type="NCBI Taxonomy" id="1314806"/>
    <lineage>
        <taxon>Eukaryota</taxon>
        <taxon>Fungi</taxon>
        <taxon>Dikarya</taxon>
        <taxon>Basidiomycota</taxon>
        <taxon>Agaricomycotina</taxon>
        <taxon>Agaricomycetes</taxon>
        <taxon>Russulales</taxon>
        <taxon>Lachnocladiaceae</taxon>
        <taxon>Vararia</taxon>
    </lineage>
</organism>
<name>A0ACB8Q5P7_9AGAM</name>
<reference evidence="1" key="2">
    <citation type="journal article" date="2022" name="New Phytol.">
        <title>Evolutionary transition to the ectomycorrhizal habit in the genomes of a hyperdiverse lineage of mushroom-forming fungi.</title>
        <authorList>
            <person name="Looney B."/>
            <person name="Miyauchi S."/>
            <person name="Morin E."/>
            <person name="Drula E."/>
            <person name="Courty P.E."/>
            <person name="Kohler A."/>
            <person name="Kuo A."/>
            <person name="LaButti K."/>
            <person name="Pangilinan J."/>
            <person name="Lipzen A."/>
            <person name="Riley R."/>
            <person name="Andreopoulos W."/>
            <person name="He G."/>
            <person name="Johnson J."/>
            <person name="Nolan M."/>
            <person name="Tritt A."/>
            <person name="Barry K.W."/>
            <person name="Grigoriev I.V."/>
            <person name="Nagy L.G."/>
            <person name="Hibbett D."/>
            <person name="Henrissat B."/>
            <person name="Matheny P.B."/>
            <person name="Labbe J."/>
            <person name="Martin F.M."/>
        </authorList>
    </citation>
    <scope>NUCLEOTIDE SEQUENCE</scope>
    <source>
        <strain evidence="1">EC-137</strain>
    </source>
</reference>
<accession>A0ACB8Q5P7</accession>
<dbReference type="Proteomes" id="UP000814128">
    <property type="component" value="Unassembled WGS sequence"/>
</dbReference>